<sequence length="138" mass="15283">MAALQGQPKADRSLGGRSQSETDVGMSQARIKQLMKGDPKFIARLIEQLDKQMHGLMLERQKRQAQLDADLKEMAQLDHTIATNIAPNLEEAASLLQATRSMTSKLRRNTASQRLEEARGFSTSRPTTSLLRGEPNAP</sequence>
<evidence type="ECO:0000256" key="1">
    <source>
        <dbReference type="SAM" id="MobiDB-lite"/>
    </source>
</evidence>
<feature type="region of interest" description="Disordered" evidence="1">
    <location>
        <begin position="104"/>
        <end position="138"/>
    </location>
</feature>
<reference evidence="2 3" key="1">
    <citation type="submission" date="2020-02" db="EMBL/GenBank/DDBJ databases">
        <title>Draft genome sequence of Haematococcus lacustris strain NIES-144.</title>
        <authorList>
            <person name="Morimoto D."/>
            <person name="Nakagawa S."/>
            <person name="Yoshida T."/>
            <person name="Sawayama S."/>
        </authorList>
    </citation>
    <scope>NUCLEOTIDE SEQUENCE [LARGE SCALE GENOMIC DNA]</scope>
    <source>
        <strain evidence="2 3">NIES-144</strain>
    </source>
</reference>
<proteinExistence type="predicted"/>
<gene>
    <name evidence="2" type="ORF">HaLaN_28144</name>
</gene>
<feature type="compositionally biased region" description="Polar residues" evidence="1">
    <location>
        <begin position="104"/>
        <end position="113"/>
    </location>
</feature>
<comment type="caution">
    <text evidence="2">The sequence shown here is derived from an EMBL/GenBank/DDBJ whole genome shotgun (WGS) entry which is preliminary data.</text>
</comment>
<protein>
    <submittedName>
        <fullName evidence="2">Uncharacterized protein</fullName>
    </submittedName>
</protein>
<organism evidence="2 3">
    <name type="scientific">Haematococcus lacustris</name>
    <name type="common">Green alga</name>
    <name type="synonym">Haematococcus pluvialis</name>
    <dbReference type="NCBI Taxonomy" id="44745"/>
    <lineage>
        <taxon>Eukaryota</taxon>
        <taxon>Viridiplantae</taxon>
        <taxon>Chlorophyta</taxon>
        <taxon>core chlorophytes</taxon>
        <taxon>Chlorophyceae</taxon>
        <taxon>CS clade</taxon>
        <taxon>Chlamydomonadales</taxon>
        <taxon>Haematococcaceae</taxon>
        <taxon>Haematococcus</taxon>
    </lineage>
</organism>
<feature type="region of interest" description="Disordered" evidence="1">
    <location>
        <begin position="1"/>
        <end position="30"/>
    </location>
</feature>
<evidence type="ECO:0000313" key="3">
    <source>
        <dbReference type="Proteomes" id="UP000485058"/>
    </source>
</evidence>
<evidence type="ECO:0000313" key="2">
    <source>
        <dbReference type="EMBL" id="GFH29481.1"/>
    </source>
</evidence>
<feature type="compositionally biased region" description="Polar residues" evidence="1">
    <location>
        <begin position="121"/>
        <end position="130"/>
    </location>
</feature>
<dbReference type="AlphaFoldDB" id="A0A6A0AB20"/>
<accession>A0A6A0AB20</accession>
<keyword evidence="3" id="KW-1185">Reference proteome</keyword>
<name>A0A6A0AB20_HAELA</name>
<dbReference type="EMBL" id="BLLF01004370">
    <property type="protein sequence ID" value="GFH29481.1"/>
    <property type="molecule type" value="Genomic_DNA"/>
</dbReference>
<dbReference type="Proteomes" id="UP000485058">
    <property type="component" value="Unassembled WGS sequence"/>
</dbReference>